<dbReference type="EMBL" id="JEMC01000488">
    <property type="protein sequence ID" value="KYG02853.1"/>
    <property type="molecule type" value="Genomic_DNA"/>
</dbReference>
<evidence type="ECO:0000259" key="1">
    <source>
        <dbReference type="Pfam" id="PF03781"/>
    </source>
</evidence>
<dbReference type="AlphaFoldDB" id="A0A150TDU2"/>
<dbReference type="SUPFAM" id="SSF56436">
    <property type="entry name" value="C-type lectin-like"/>
    <property type="match status" value="1"/>
</dbReference>
<dbReference type="Gene3D" id="3.90.1580.10">
    <property type="entry name" value="paralog of FGE (formylglycine-generating enzyme)"/>
    <property type="match status" value="1"/>
</dbReference>
<evidence type="ECO:0000313" key="2">
    <source>
        <dbReference type="EMBL" id="KYG02853.1"/>
    </source>
</evidence>
<gene>
    <name evidence="2" type="ORF">BE18_16090</name>
</gene>
<dbReference type="Proteomes" id="UP000075515">
    <property type="component" value="Unassembled WGS sequence"/>
</dbReference>
<name>A0A150TDU2_SORCE</name>
<organism evidence="2 3">
    <name type="scientific">Sorangium cellulosum</name>
    <name type="common">Polyangium cellulosum</name>
    <dbReference type="NCBI Taxonomy" id="56"/>
    <lineage>
        <taxon>Bacteria</taxon>
        <taxon>Pseudomonadati</taxon>
        <taxon>Myxococcota</taxon>
        <taxon>Polyangia</taxon>
        <taxon>Polyangiales</taxon>
        <taxon>Polyangiaceae</taxon>
        <taxon>Sorangium</taxon>
    </lineage>
</organism>
<evidence type="ECO:0000313" key="3">
    <source>
        <dbReference type="Proteomes" id="UP000075515"/>
    </source>
</evidence>
<proteinExistence type="predicted"/>
<reference evidence="2 3" key="1">
    <citation type="submission" date="2014-02" db="EMBL/GenBank/DDBJ databases">
        <title>The small core and large imbalanced accessory genome model reveals a collaborative survival strategy of Sorangium cellulosum strains in nature.</title>
        <authorList>
            <person name="Han K."/>
            <person name="Peng R."/>
            <person name="Blom J."/>
            <person name="Li Y.-Z."/>
        </authorList>
    </citation>
    <scope>NUCLEOTIDE SEQUENCE [LARGE SCALE GENOMIC DNA]</scope>
    <source>
        <strain evidence="2 3">So0149</strain>
    </source>
</reference>
<comment type="caution">
    <text evidence="2">The sequence shown here is derived from an EMBL/GenBank/DDBJ whole genome shotgun (WGS) entry which is preliminary data.</text>
</comment>
<dbReference type="PANTHER" id="PTHR23150:SF19">
    <property type="entry name" value="FORMYLGLYCINE-GENERATING ENZYME"/>
    <property type="match status" value="1"/>
</dbReference>
<dbReference type="Pfam" id="PF03781">
    <property type="entry name" value="FGE-sulfatase"/>
    <property type="match status" value="1"/>
</dbReference>
<dbReference type="InterPro" id="IPR042095">
    <property type="entry name" value="SUMF_sf"/>
</dbReference>
<dbReference type="PANTHER" id="PTHR23150">
    <property type="entry name" value="SULFATASE MODIFYING FACTOR 1, 2"/>
    <property type="match status" value="1"/>
</dbReference>
<accession>A0A150TDU2</accession>
<dbReference type="InterPro" id="IPR016187">
    <property type="entry name" value="CTDL_fold"/>
</dbReference>
<feature type="domain" description="Sulfatase-modifying factor enzyme-like" evidence="1">
    <location>
        <begin position="13"/>
        <end position="299"/>
    </location>
</feature>
<feature type="non-terminal residue" evidence="2">
    <location>
        <position position="1"/>
    </location>
</feature>
<protein>
    <recommendedName>
        <fullName evidence="1">Sulfatase-modifying factor enzyme-like domain-containing protein</fullName>
    </recommendedName>
</protein>
<dbReference type="InterPro" id="IPR005532">
    <property type="entry name" value="SUMF_dom"/>
</dbReference>
<sequence>LQIEEHGLVFRYVPAGPFLMGADDGDPDERPVHPVELGAFWITDVPITWAAYHALIGWPPPPDGGPPSKPTREGKIDADAFRVYNDGKIRRQYCESETVRAHDWHAHAPDAEWRSGGRVMTARELFGEVARGDPARPWTYDQKPMVAVRWDQAVALGDSLSAEQEQVTYRLPTEAEWEKAARGGLVGCPYPWGDAPPSPALCDFDRFEEFSLRPPRSFPPNGYGLFGMSGGVREWTGDGYDALYYAEGPRAAPVGPAAAKQRVLRGGSWADCAWAVRVSFRMGSPPDLHGDPTIGFRLCRVARPG</sequence>
<dbReference type="InterPro" id="IPR051043">
    <property type="entry name" value="Sulfatase_Mod_Factor_Kinase"/>
</dbReference>